<evidence type="ECO:0000313" key="4">
    <source>
        <dbReference type="Proteomes" id="UP000727962"/>
    </source>
</evidence>
<accession>A0A931PUD0</accession>
<dbReference type="EMBL" id="JACOSL010000030">
    <property type="protein sequence ID" value="MBI1756417.1"/>
    <property type="molecule type" value="Genomic_DNA"/>
</dbReference>
<dbReference type="PRINTS" id="PR00599">
    <property type="entry name" value="MAPEPTIDASE"/>
</dbReference>
<evidence type="ECO:0000259" key="2">
    <source>
        <dbReference type="Pfam" id="PF01321"/>
    </source>
</evidence>
<dbReference type="InterPro" id="IPR050659">
    <property type="entry name" value="Peptidase_M24B"/>
</dbReference>
<dbReference type="InterPro" id="IPR000587">
    <property type="entry name" value="Creatinase_N"/>
</dbReference>
<comment type="caution">
    <text evidence="3">The sequence shown here is derived from an EMBL/GenBank/DDBJ whole genome shotgun (WGS) entry which is preliminary data.</text>
</comment>
<evidence type="ECO:0000313" key="3">
    <source>
        <dbReference type="EMBL" id="MBI1756417.1"/>
    </source>
</evidence>
<dbReference type="Pfam" id="PF01321">
    <property type="entry name" value="Creatinase_N"/>
    <property type="match status" value="1"/>
</dbReference>
<name>A0A931PUD0_FIMGI</name>
<dbReference type="PANTHER" id="PTHR46112">
    <property type="entry name" value="AMINOPEPTIDASE"/>
    <property type="match status" value="1"/>
</dbReference>
<dbReference type="GO" id="GO:0008235">
    <property type="term" value="F:metalloexopeptidase activity"/>
    <property type="evidence" value="ECO:0007669"/>
    <property type="project" value="UniProtKB-ARBA"/>
</dbReference>
<keyword evidence="3" id="KW-0031">Aminopeptidase</keyword>
<gene>
    <name evidence="3" type="ORF">HYR64_04835</name>
</gene>
<dbReference type="Gene3D" id="3.40.350.10">
    <property type="entry name" value="Creatinase/prolidase N-terminal domain"/>
    <property type="match status" value="1"/>
</dbReference>
<evidence type="ECO:0000259" key="1">
    <source>
        <dbReference type="Pfam" id="PF00557"/>
    </source>
</evidence>
<proteinExistence type="predicted"/>
<dbReference type="InterPro" id="IPR029149">
    <property type="entry name" value="Creatin/AminoP/Spt16_N"/>
</dbReference>
<feature type="domain" description="Creatinase N-terminal" evidence="2">
    <location>
        <begin position="4"/>
        <end position="130"/>
    </location>
</feature>
<dbReference type="Pfam" id="PF00557">
    <property type="entry name" value="Peptidase_M24"/>
    <property type="match status" value="1"/>
</dbReference>
<dbReference type="InterPro" id="IPR000994">
    <property type="entry name" value="Pept_M24"/>
</dbReference>
<dbReference type="SUPFAM" id="SSF55920">
    <property type="entry name" value="Creatinase/aminopeptidase"/>
    <property type="match status" value="1"/>
</dbReference>
<keyword evidence="3" id="KW-0378">Hydrolase</keyword>
<dbReference type="Proteomes" id="UP000727962">
    <property type="component" value="Unassembled WGS sequence"/>
</dbReference>
<dbReference type="PANTHER" id="PTHR46112:SF3">
    <property type="entry name" value="AMINOPEPTIDASE YPDF"/>
    <property type="match status" value="1"/>
</dbReference>
<organism evidence="3 4">
    <name type="scientific">Fimbriimonas ginsengisoli</name>
    <dbReference type="NCBI Taxonomy" id="1005039"/>
    <lineage>
        <taxon>Bacteria</taxon>
        <taxon>Bacillati</taxon>
        <taxon>Armatimonadota</taxon>
        <taxon>Fimbriimonadia</taxon>
        <taxon>Fimbriimonadales</taxon>
        <taxon>Fimbriimonadaceae</taxon>
        <taxon>Fimbriimonas</taxon>
    </lineage>
</organism>
<sequence>MNNLNRLREAMKSRNLEALLLSDPVNVGWATGFTGSFGFALVTPDGGRFLTDSRYTLQAEEQVQGLSKHSFATPQTGEGFLAENVQAMALPRLAFEGTTVAYDTFTKWQSRLVGTELYSAGSVVGPLRMIKSPGEVAKIRNACKLTDACFDHVLRLVQPGVSEWDVQLDIEFYFRRNGAELAFAPIVVSGERSARPHGQASEKKLEKGDFLTMDFGAQVDGYCADLTRTVVVGEASERHREIYGQVLKAQLAAIGAMRPGVGAAEVDSVARTILDEKQLAKHFGHGLGHGLGRVVHDGGRLGIGSEDRLEMGQVWTVEPGVYIEGFGGVRIEDDVVVTESGVEVLTHSPKELLVLP</sequence>
<dbReference type="GO" id="GO:0004177">
    <property type="term" value="F:aminopeptidase activity"/>
    <property type="evidence" value="ECO:0007669"/>
    <property type="project" value="UniProtKB-KW"/>
</dbReference>
<reference evidence="3" key="1">
    <citation type="submission" date="2020-07" db="EMBL/GenBank/DDBJ databases">
        <title>Huge and variable diversity of episymbiotic CPR bacteria and DPANN archaea in groundwater ecosystems.</title>
        <authorList>
            <person name="He C.Y."/>
            <person name="Keren R."/>
            <person name="Whittaker M."/>
            <person name="Farag I.F."/>
            <person name="Doudna J."/>
            <person name="Cate J.H.D."/>
            <person name="Banfield J.F."/>
        </authorList>
    </citation>
    <scope>NUCLEOTIDE SEQUENCE</scope>
    <source>
        <strain evidence="3">NC_groundwater_17_Pr7_B-0.1um_64_12</strain>
    </source>
</reference>
<dbReference type="InterPro" id="IPR001714">
    <property type="entry name" value="Pept_M24_MAP"/>
</dbReference>
<dbReference type="Gene3D" id="3.90.230.10">
    <property type="entry name" value="Creatinase/methionine aminopeptidase superfamily"/>
    <property type="match status" value="1"/>
</dbReference>
<keyword evidence="3" id="KW-0645">Protease</keyword>
<dbReference type="AlphaFoldDB" id="A0A931PUD0"/>
<protein>
    <submittedName>
        <fullName evidence="3">Aminopeptidase P family protein</fullName>
    </submittedName>
</protein>
<dbReference type="SUPFAM" id="SSF53092">
    <property type="entry name" value="Creatinase/prolidase N-terminal domain"/>
    <property type="match status" value="1"/>
</dbReference>
<feature type="domain" description="Peptidase M24" evidence="1">
    <location>
        <begin position="138"/>
        <end position="339"/>
    </location>
</feature>
<dbReference type="InterPro" id="IPR036005">
    <property type="entry name" value="Creatinase/aminopeptidase-like"/>
</dbReference>